<dbReference type="EMBL" id="JAPEIS010000013">
    <property type="protein sequence ID" value="KAJ8060741.1"/>
    <property type="molecule type" value="Genomic_DNA"/>
</dbReference>
<protein>
    <submittedName>
        <fullName evidence="1">Uncharacterized protein</fullName>
    </submittedName>
</protein>
<accession>A0A9X0ADB7</accession>
<comment type="caution">
    <text evidence="1">The sequence shown here is derived from an EMBL/GenBank/DDBJ whole genome shotgun (WGS) entry which is preliminary data.</text>
</comment>
<name>A0A9X0ADB7_9HELO</name>
<sequence length="143" mass="16443">MFRPEPQPRPLETLIRHWHTVLWFSYSPSLPQYALTDSSMMQSNHSFNGSAAENFSRIPESPHGNAPILNPWSAHQQNKNQNRTINQMPFGLLQQSPNFHRATAQNSLDTDGDAIFNDFAVMDAMEWYVTHHSESCLVNQVQY</sequence>
<keyword evidence="2" id="KW-1185">Reference proteome</keyword>
<proteinExistence type="predicted"/>
<dbReference type="Proteomes" id="UP001152300">
    <property type="component" value="Unassembled WGS sequence"/>
</dbReference>
<gene>
    <name evidence="1" type="ORF">OCU04_011045</name>
</gene>
<organism evidence="1 2">
    <name type="scientific">Sclerotinia nivalis</name>
    <dbReference type="NCBI Taxonomy" id="352851"/>
    <lineage>
        <taxon>Eukaryota</taxon>
        <taxon>Fungi</taxon>
        <taxon>Dikarya</taxon>
        <taxon>Ascomycota</taxon>
        <taxon>Pezizomycotina</taxon>
        <taxon>Leotiomycetes</taxon>
        <taxon>Helotiales</taxon>
        <taxon>Sclerotiniaceae</taxon>
        <taxon>Sclerotinia</taxon>
    </lineage>
</organism>
<evidence type="ECO:0000313" key="1">
    <source>
        <dbReference type="EMBL" id="KAJ8060741.1"/>
    </source>
</evidence>
<dbReference type="AlphaFoldDB" id="A0A9X0ADB7"/>
<reference evidence="1" key="1">
    <citation type="submission" date="2022-11" db="EMBL/GenBank/DDBJ databases">
        <title>Genome Resource of Sclerotinia nivalis Strain SnTB1, a Plant Pathogen Isolated from American Ginseng.</title>
        <authorList>
            <person name="Fan S."/>
        </authorList>
    </citation>
    <scope>NUCLEOTIDE SEQUENCE</scope>
    <source>
        <strain evidence="1">SnTB1</strain>
    </source>
</reference>
<evidence type="ECO:0000313" key="2">
    <source>
        <dbReference type="Proteomes" id="UP001152300"/>
    </source>
</evidence>